<feature type="region of interest" description="Disordered" evidence="3">
    <location>
        <begin position="230"/>
        <end position="254"/>
    </location>
</feature>
<dbReference type="Gene3D" id="1.10.10.10">
    <property type="entry name" value="Winged helix-like DNA-binding domain superfamily/Winged helix DNA-binding domain"/>
    <property type="match status" value="1"/>
</dbReference>
<evidence type="ECO:0000256" key="1">
    <source>
        <dbReference type="ARBA" id="ARBA00022741"/>
    </source>
</evidence>
<feature type="compositionally biased region" description="Basic and acidic residues" evidence="3">
    <location>
        <begin position="11"/>
        <end position="20"/>
    </location>
</feature>
<gene>
    <name evidence="5" type="ORF">FHR34_002973</name>
</gene>
<feature type="region of interest" description="Disordered" evidence="3">
    <location>
        <begin position="366"/>
        <end position="385"/>
    </location>
</feature>
<dbReference type="Pfam" id="PF00196">
    <property type="entry name" value="GerE"/>
    <property type="match status" value="1"/>
</dbReference>
<dbReference type="PRINTS" id="PR00038">
    <property type="entry name" value="HTHLUXR"/>
</dbReference>
<dbReference type="GO" id="GO:0005737">
    <property type="term" value="C:cytoplasm"/>
    <property type="evidence" value="ECO:0007669"/>
    <property type="project" value="TreeGrafter"/>
</dbReference>
<evidence type="ECO:0000256" key="3">
    <source>
        <dbReference type="SAM" id="MobiDB-lite"/>
    </source>
</evidence>
<keyword evidence="2" id="KW-0067">ATP-binding</keyword>
<dbReference type="InterPro" id="IPR000792">
    <property type="entry name" value="Tscrpt_reg_LuxR_C"/>
</dbReference>
<accession>A0A7W7R220</accession>
<dbReference type="SMART" id="SM00421">
    <property type="entry name" value="HTH_LUXR"/>
    <property type="match status" value="1"/>
</dbReference>
<evidence type="ECO:0000313" key="6">
    <source>
        <dbReference type="Proteomes" id="UP000540506"/>
    </source>
</evidence>
<dbReference type="RefSeq" id="WP_184936001.1">
    <property type="nucleotide sequence ID" value="NZ_JACHJV010000001.1"/>
</dbReference>
<feature type="compositionally biased region" description="Low complexity" evidence="3">
    <location>
        <begin position="773"/>
        <end position="782"/>
    </location>
</feature>
<evidence type="ECO:0000259" key="4">
    <source>
        <dbReference type="PROSITE" id="PS50043"/>
    </source>
</evidence>
<name>A0A7W7R220_KITKI</name>
<comment type="caution">
    <text evidence="5">The sequence shown here is derived from an EMBL/GenBank/DDBJ whole genome shotgun (WGS) entry which is preliminary data.</text>
</comment>
<dbReference type="PANTHER" id="PTHR16305">
    <property type="entry name" value="TESTICULAR SOLUBLE ADENYLYL CYCLASE"/>
    <property type="match status" value="1"/>
</dbReference>
<dbReference type="EMBL" id="JACHJV010000001">
    <property type="protein sequence ID" value="MBB4923980.1"/>
    <property type="molecule type" value="Genomic_DNA"/>
</dbReference>
<sequence length="1281" mass="129346">MSADGGSADTRTADGADDLLHPPLIGRRRELRAAREALRDSGAVLLTGPAGIGLTAVATALATEAAEAGATVLRCTPTRAERSLPYVGLGDLLTCLPPSHLDPLLDGLAGPTGQALRAGLLRGVQPEAGVDRLALGLGLLELLRAIARAPAPAPAPVRASAPALAPVRVSVSAPAPAPAAVTGAGLLLLVDGLPWLDGPSAAALGFALRRAGEGVRLLATARDDGAVGAVGDTAAGGDDAGDDGGDDGGGAGRGRWWEVCQPRTVELRLPPLPPTVVAELLARDLGGPLPVDLLRDVQQVAAGNPRHALDLARAGFRLGLEGPHGVPRNLRAEVLDRLCPLGEAERRLLLLAAVATRPTLAELHAALGSDGGSEDGGEGEESRRLPPGFELLGRLAAPLRLGLLELLDAPRDTADVHGTRPAAAARAVGAAGTDAGQAGLAAGLAVGLTGEAVGSLRTAELRSGELGFREPVVRMVLLEQAAPAELAAARMALAAVVADPVERARLTALAHPTADVISLGAAAREAARDRDAPALAYELALLAVRQGPQIASPAGLPPDTGGLAAAAGNAESCLLMASQAVERPPGWAPCRPAADLAARPPATRTTAVAGTVASTVTTALTTALTAALAADRLAGGRVGHLLAAAEYGAESGHWPQARALALQVLAASEPLRPQPPPQPPQQAAWLSRAHWSSVHPTSQWSRSVDGCSVANLVLRSRARAVLLRAAGQGLVGLGEVIAAGLAELDTAGQAAPQSIAGRVAGQPLAARPVAAAPGLAPLPGRAEQPEPADPPTRGASHPDLHLHPHGVTEAASLGWARSELLRWSAERQLLAGGAPRACGAARAALAAARAVSPSAAGSAAEQQVGALWVFALALAGCGELAGARHALDEATALLRNVEPRAARRELRHRLLDAELSVDRPAHLRTALAALPAEATAGSALPGALIPSCAAYAQLGDGPSAMAAAVQLQEALAAQGEPLAGPSGVGAGAPTPTHGLALHVVALAELVGGSAERAGELARRAAAGWGVLGDRWHQVRALGALGESGLLRGKPAATAAGVEALQEAQRLSVAAGFADPPAVRRLALLAEGLVALGEHVAAAQVLGQGEELIGRWDIADAPARAALDRAAGLARAGIGNGREAVALLRAAAERQRVAGLPLEVARTLVALGSVERRLRHRPGARAALLEAREICTDHHALPLLARVERESDRVDQAIALPGADSGLLTASEQRMAGLAAEGATNREVAAALFVSVKTVEGTLSRVYRKLGVRSRAALARALAGTG</sequence>
<dbReference type="InterPro" id="IPR027417">
    <property type="entry name" value="P-loop_NTPase"/>
</dbReference>
<dbReference type="InterPro" id="IPR036388">
    <property type="entry name" value="WH-like_DNA-bd_sf"/>
</dbReference>
<dbReference type="GO" id="GO:0005524">
    <property type="term" value="F:ATP binding"/>
    <property type="evidence" value="ECO:0007669"/>
    <property type="project" value="UniProtKB-KW"/>
</dbReference>
<reference evidence="5 6" key="1">
    <citation type="submission" date="2020-08" db="EMBL/GenBank/DDBJ databases">
        <title>Sequencing the genomes of 1000 actinobacteria strains.</title>
        <authorList>
            <person name="Klenk H.-P."/>
        </authorList>
    </citation>
    <scope>NUCLEOTIDE SEQUENCE [LARGE SCALE GENOMIC DNA]</scope>
    <source>
        <strain evidence="5 6">DSM 41654</strain>
    </source>
</reference>
<dbReference type="SUPFAM" id="SSF52540">
    <property type="entry name" value="P-loop containing nucleoside triphosphate hydrolases"/>
    <property type="match status" value="1"/>
</dbReference>
<dbReference type="GO" id="GO:0006355">
    <property type="term" value="P:regulation of DNA-templated transcription"/>
    <property type="evidence" value="ECO:0007669"/>
    <property type="project" value="InterPro"/>
</dbReference>
<proteinExistence type="predicted"/>
<keyword evidence="6" id="KW-1185">Reference proteome</keyword>
<dbReference type="InterPro" id="IPR011990">
    <property type="entry name" value="TPR-like_helical_dom_sf"/>
</dbReference>
<dbReference type="SUPFAM" id="SSF46894">
    <property type="entry name" value="C-terminal effector domain of the bipartite response regulators"/>
    <property type="match status" value="1"/>
</dbReference>
<keyword evidence="5" id="KW-0238">DNA-binding</keyword>
<evidence type="ECO:0000313" key="5">
    <source>
        <dbReference type="EMBL" id="MBB4923980.1"/>
    </source>
</evidence>
<dbReference type="GO" id="GO:0003677">
    <property type="term" value="F:DNA binding"/>
    <property type="evidence" value="ECO:0007669"/>
    <property type="project" value="UniProtKB-KW"/>
</dbReference>
<dbReference type="Proteomes" id="UP000540506">
    <property type="component" value="Unassembled WGS sequence"/>
</dbReference>
<dbReference type="PROSITE" id="PS50043">
    <property type="entry name" value="HTH_LUXR_2"/>
    <property type="match status" value="1"/>
</dbReference>
<dbReference type="CDD" id="cd06170">
    <property type="entry name" value="LuxR_C_like"/>
    <property type="match status" value="1"/>
</dbReference>
<dbReference type="SUPFAM" id="SSF48452">
    <property type="entry name" value="TPR-like"/>
    <property type="match status" value="1"/>
</dbReference>
<keyword evidence="1" id="KW-0547">Nucleotide-binding</keyword>
<dbReference type="Gene3D" id="3.40.50.300">
    <property type="entry name" value="P-loop containing nucleotide triphosphate hydrolases"/>
    <property type="match status" value="1"/>
</dbReference>
<dbReference type="InterPro" id="IPR016032">
    <property type="entry name" value="Sig_transdc_resp-reg_C-effctor"/>
</dbReference>
<feature type="region of interest" description="Disordered" evidence="3">
    <location>
        <begin position="773"/>
        <end position="804"/>
    </location>
</feature>
<protein>
    <submittedName>
        <fullName evidence="5">DNA-binding CsgD family transcriptional regulator</fullName>
    </submittedName>
</protein>
<feature type="domain" description="HTH luxR-type" evidence="4">
    <location>
        <begin position="1216"/>
        <end position="1281"/>
    </location>
</feature>
<feature type="region of interest" description="Disordered" evidence="3">
    <location>
        <begin position="1"/>
        <end position="21"/>
    </location>
</feature>
<dbReference type="PANTHER" id="PTHR16305:SF35">
    <property type="entry name" value="TRANSCRIPTIONAL ACTIVATOR DOMAIN"/>
    <property type="match status" value="1"/>
</dbReference>
<evidence type="ECO:0000256" key="2">
    <source>
        <dbReference type="ARBA" id="ARBA00022840"/>
    </source>
</evidence>
<organism evidence="5 6">
    <name type="scientific">Kitasatospora kifunensis</name>
    <name type="common">Streptomyces kifunensis</name>
    <dbReference type="NCBI Taxonomy" id="58351"/>
    <lineage>
        <taxon>Bacteria</taxon>
        <taxon>Bacillati</taxon>
        <taxon>Actinomycetota</taxon>
        <taxon>Actinomycetes</taxon>
        <taxon>Kitasatosporales</taxon>
        <taxon>Streptomycetaceae</taxon>
        <taxon>Kitasatospora</taxon>
    </lineage>
</organism>
<dbReference type="GO" id="GO:0004016">
    <property type="term" value="F:adenylate cyclase activity"/>
    <property type="evidence" value="ECO:0007669"/>
    <property type="project" value="TreeGrafter"/>
</dbReference>